<evidence type="ECO:0000313" key="3">
    <source>
        <dbReference type="EMBL" id="GGA38644.1"/>
    </source>
</evidence>
<dbReference type="InterPro" id="IPR019734">
    <property type="entry name" value="TPR_rpt"/>
</dbReference>
<protein>
    <recommendedName>
        <fullName evidence="2">SPOR domain-containing protein</fullName>
    </recommendedName>
</protein>
<name>A0ABQ1G8H3_9SPHN</name>
<proteinExistence type="predicted"/>
<dbReference type="Gene3D" id="1.25.40.10">
    <property type="entry name" value="Tetratricopeptide repeat domain"/>
    <property type="match status" value="1"/>
</dbReference>
<evidence type="ECO:0000256" key="1">
    <source>
        <dbReference type="PROSITE-ProRule" id="PRU00339"/>
    </source>
</evidence>
<dbReference type="InterPro" id="IPR011990">
    <property type="entry name" value="TPR-like_helical_dom_sf"/>
</dbReference>
<dbReference type="SUPFAM" id="SSF48452">
    <property type="entry name" value="TPR-like"/>
    <property type="match status" value="1"/>
</dbReference>
<dbReference type="InterPro" id="IPR036680">
    <property type="entry name" value="SPOR-like_sf"/>
</dbReference>
<feature type="domain" description="SPOR" evidence="2">
    <location>
        <begin position="349"/>
        <end position="427"/>
    </location>
</feature>
<keyword evidence="4" id="KW-1185">Reference proteome</keyword>
<dbReference type="Pfam" id="PF05036">
    <property type="entry name" value="SPOR"/>
    <property type="match status" value="1"/>
</dbReference>
<comment type="caution">
    <text evidence="3">The sequence shown here is derived from an EMBL/GenBank/DDBJ whole genome shotgun (WGS) entry which is preliminary data.</text>
</comment>
<organism evidence="3 4">
    <name type="scientific">Sphingomonas psychrolutea</name>
    <dbReference type="NCBI Taxonomy" id="1259676"/>
    <lineage>
        <taxon>Bacteria</taxon>
        <taxon>Pseudomonadati</taxon>
        <taxon>Pseudomonadota</taxon>
        <taxon>Alphaproteobacteria</taxon>
        <taxon>Sphingomonadales</taxon>
        <taxon>Sphingomonadaceae</taxon>
        <taxon>Sphingomonas</taxon>
    </lineage>
</organism>
<dbReference type="PROSITE" id="PS50005">
    <property type="entry name" value="TPR"/>
    <property type="match status" value="1"/>
</dbReference>
<keyword evidence="1" id="KW-0802">TPR repeat</keyword>
<dbReference type="Proteomes" id="UP000618591">
    <property type="component" value="Unassembled WGS sequence"/>
</dbReference>
<sequence>MKTRSAITFGPLTLGLSVLALVGTIGAVTTSTLAAASARDESRAEKKGASEASAAQIALAQRQTGSAIRHAEAAVGYQPQVVSYRMTLGQSYLKAGRFASARDAFADALTLDSNNGKAALHYALAQIATGDWAGARKTLDSHADTIAVSDRGLAIALAGDPAAAVELLAVAARAPDADAKLRQNFALSLALAGRWREAHTVVAVDLAPVDADKRILEWANFAQPKSASDQIAALLGVTPSVDPGRPVALALNASGDAGTSAMAAAAPIDTYMPGKAEAAVAPVDVAAVPESSATPVGPSIAGVVFAERKEVVQAVPVSVAEARVMRKAVVARVAVAKTTPVPAPPRVAAKGNFYVQLGAYDNAGVARDAWGRATRRNAAFGVHTPQGMSITAAGKTFYRLSVGGFARPDAVALCLTYRMKGGACFVRAGAGDQVAMWAKGRELASR</sequence>
<dbReference type="Pfam" id="PF14559">
    <property type="entry name" value="TPR_19"/>
    <property type="match status" value="1"/>
</dbReference>
<dbReference type="EMBL" id="BMDW01000003">
    <property type="protein sequence ID" value="GGA38644.1"/>
    <property type="molecule type" value="Genomic_DNA"/>
</dbReference>
<feature type="repeat" description="TPR" evidence="1">
    <location>
        <begin position="82"/>
        <end position="115"/>
    </location>
</feature>
<dbReference type="RefSeq" id="WP_188445404.1">
    <property type="nucleotide sequence ID" value="NZ_BMDW01000003.1"/>
</dbReference>
<evidence type="ECO:0000259" key="2">
    <source>
        <dbReference type="Pfam" id="PF05036"/>
    </source>
</evidence>
<reference evidence="4" key="1">
    <citation type="journal article" date="2019" name="Int. J. Syst. Evol. Microbiol.">
        <title>The Global Catalogue of Microorganisms (GCM) 10K type strain sequencing project: providing services to taxonomists for standard genome sequencing and annotation.</title>
        <authorList>
            <consortium name="The Broad Institute Genomics Platform"/>
            <consortium name="The Broad Institute Genome Sequencing Center for Infectious Disease"/>
            <person name="Wu L."/>
            <person name="Ma J."/>
        </authorList>
    </citation>
    <scope>NUCLEOTIDE SEQUENCE [LARGE SCALE GENOMIC DNA]</scope>
    <source>
        <strain evidence="4">CGMCC 1.10106</strain>
    </source>
</reference>
<accession>A0ABQ1G8H3</accession>
<dbReference type="InterPro" id="IPR007730">
    <property type="entry name" value="SPOR-like_dom"/>
</dbReference>
<gene>
    <name evidence="3" type="ORF">GCM10011395_06170</name>
</gene>
<dbReference type="Gene3D" id="3.30.70.1070">
    <property type="entry name" value="Sporulation related repeat"/>
    <property type="match status" value="1"/>
</dbReference>
<evidence type="ECO:0000313" key="4">
    <source>
        <dbReference type="Proteomes" id="UP000618591"/>
    </source>
</evidence>